<feature type="domain" description="Protein CR006 P-loop" evidence="2">
    <location>
        <begin position="26"/>
        <end position="777"/>
    </location>
</feature>
<sequence>MLKKFDHIKKLGVFDNFIWDQQVLNKGGAVQSFVDINIIYGRNYSGKTTLSRIIRSLEKGNISDKYGTPSFNLKFADNVEVTNANIDTHDKKIRVFNEDFIRDNLRFISNPEESVESFAILGDDNNKIEVELAELNLELGMNDEGKETGLYASKKTATIDYNNASSKHKIASDNLDKQLTNKATGKDIGIKYKPERYGDQNYTIVKLKNEISEVNKSSYKPLSDEELDQYDKLIAERVLPNLPKFKIPDLNFKSFEEDAEKLITKKISASDKIDELVKDAILNRWVNEGRRHHRDKHDKCAFCDNTISSERWIKLDKHFDEESEQLDRDINLLIAKITNEKTTISNLLSVNKSLFYTKFHNELDDLILNLNAAYKNYELSLDSLIQQLNARQQDTLNSKDFVIPFDSTNELKNIWSQYLEICIKSDVFTNSLSTEQAKSRKFLRYNEVYNYLITIDYKNLSGSVTELKIKSDNSYNELARITRTIAQKQLLITEKKRELNDEAKGAQKVNEYLNNFFGHRFLSLETLKKQTDDTNRTQIRFEVMRDGKKAYHLSEGECSLLAFCYFLAKLDDIETRDSKPIIWIDDPISSLDGNHIFFIYSLLNAEVVSSGKFKQLFISTHNLDFLKYLKRLKDNFIDENNKKVSFQKAFFVVVRNDRESIIQVMPSYLKDYVTEFNYLFHQIYKCSSINFVDDTNYITFYNFANNARKFFEIYLYYKYPDQGMNESTLRLFFGEDKIPAILSDRINNEYSHLCGVFERGATPVEVPEMQTAARQIIERLKEDEDQYTALLNSVGEHVEAAM</sequence>
<dbReference type="AlphaFoldDB" id="A0A2T2XZP3"/>
<dbReference type="Pfam" id="PF13166">
    <property type="entry name" value="AAA_13"/>
    <property type="match status" value="1"/>
</dbReference>
<proteinExistence type="predicted"/>
<dbReference type="Proteomes" id="UP000240892">
    <property type="component" value="Unassembled WGS sequence"/>
</dbReference>
<dbReference type="InterPro" id="IPR026866">
    <property type="entry name" value="CR006_AAA"/>
</dbReference>
<organism evidence="3 4">
    <name type="scientific">Kluyvera genomosp. 2</name>
    <dbReference type="NCBI Taxonomy" id="2774054"/>
    <lineage>
        <taxon>Bacteria</taxon>
        <taxon>Pseudomonadati</taxon>
        <taxon>Pseudomonadota</taxon>
        <taxon>Gammaproteobacteria</taxon>
        <taxon>Enterobacterales</taxon>
        <taxon>Enterobacteriaceae</taxon>
        <taxon>Kluyvera</taxon>
    </lineage>
</organism>
<evidence type="ECO:0000313" key="4">
    <source>
        <dbReference type="Proteomes" id="UP000240892"/>
    </source>
</evidence>
<dbReference type="EMBL" id="PYHO01000013">
    <property type="protein sequence ID" value="PSR45736.1"/>
    <property type="molecule type" value="Genomic_DNA"/>
</dbReference>
<evidence type="ECO:0000259" key="2">
    <source>
        <dbReference type="Pfam" id="PF13166"/>
    </source>
</evidence>
<dbReference type="InterPro" id="IPR027417">
    <property type="entry name" value="P-loop_NTPase"/>
</dbReference>
<protein>
    <recommendedName>
        <fullName evidence="2">Protein CR006 P-loop domain-containing protein</fullName>
    </recommendedName>
</protein>
<name>A0A2T2XZP3_9ENTR</name>
<feature type="coiled-coil region" evidence="1">
    <location>
        <begin position="367"/>
        <end position="394"/>
    </location>
</feature>
<keyword evidence="4" id="KW-1185">Reference proteome</keyword>
<comment type="caution">
    <text evidence="3">The sequence shown here is derived from an EMBL/GenBank/DDBJ whole genome shotgun (WGS) entry which is preliminary data.</text>
</comment>
<accession>A0A2T2XZP3</accession>
<gene>
    <name evidence="3" type="ORF">C8256_16340</name>
</gene>
<reference evidence="3 4" key="1">
    <citation type="submission" date="2018-03" db="EMBL/GenBank/DDBJ databases">
        <title>First report of an OXA-48+CTX-M-M-producing Kluyvera ascorbata clone recovered from patients admitted in a University Hospital in Madrid, Spain.</title>
        <authorList>
            <person name="Hernandez-Garcia M."/>
            <person name="Leon-Sampedro R."/>
            <person name="Perez-Viso B."/>
            <person name="Morosini M.I."/>
            <person name="Lopez-Fresnena N."/>
            <person name="Coque T.M."/>
            <person name="Bonten M."/>
            <person name="Malhotra-Kumar S."/>
            <person name="Ruiz-Garbajosa P."/>
            <person name="Canton R."/>
        </authorList>
    </citation>
    <scope>NUCLEOTIDE SEQUENCE [LARGE SCALE GENOMIC DNA]</scope>
    <source>
        <strain evidence="3 4">KA2</strain>
    </source>
</reference>
<evidence type="ECO:0000256" key="1">
    <source>
        <dbReference type="SAM" id="Coils"/>
    </source>
</evidence>
<keyword evidence="1" id="KW-0175">Coiled coil</keyword>
<dbReference type="SUPFAM" id="SSF52540">
    <property type="entry name" value="P-loop containing nucleoside triphosphate hydrolases"/>
    <property type="match status" value="1"/>
</dbReference>
<dbReference type="RefSeq" id="WP_106928545.1">
    <property type="nucleotide sequence ID" value="NZ_CABMMU010000013.1"/>
</dbReference>
<dbReference type="Gene3D" id="3.40.50.300">
    <property type="entry name" value="P-loop containing nucleotide triphosphate hydrolases"/>
    <property type="match status" value="1"/>
</dbReference>
<evidence type="ECO:0000313" key="3">
    <source>
        <dbReference type="EMBL" id="PSR45736.1"/>
    </source>
</evidence>